<accession>A0A383E6L8</accession>
<gene>
    <name evidence="1" type="ORF">METZ01_LOCUS505336</name>
</gene>
<dbReference type="AlphaFoldDB" id="A0A383E6L8"/>
<evidence type="ECO:0000313" key="1">
    <source>
        <dbReference type="EMBL" id="SVE52482.1"/>
    </source>
</evidence>
<proteinExistence type="predicted"/>
<reference evidence="1" key="1">
    <citation type="submission" date="2018-05" db="EMBL/GenBank/DDBJ databases">
        <authorList>
            <person name="Lanie J.A."/>
            <person name="Ng W.-L."/>
            <person name="Kazmierczak K.M."/>
            <person name="Andrzejewski T.M."/>
            <person name="Davidsen T.M."/>
            <person name="Wayne K.J."/>
            <person name="Tettelin H."/>
            <person name="Glass J.I."/>
            <person name="Rusch D."/>
            <person name="Podicherti R."/>
            <person name="Tsui H.-C.T."/>
            <person name="Winkler M.E."/>
        </authorList>
    </citation>
    <scope>NUCLEOTIDE SEQUENCE</scope>
</reference>
<protein>
    <submittedName>
        <fullName evidence="1">Uncharacterized protein</fullName>
    </submittedName>
</protein>
<dbReference type="EMBL" id="UINC01223333">
    <property type="protein sequence ID" value="SVE52482.1"/>
    <property type="molecule type" value="Genomic_DNA"/>
</dbReference>
<organism evidence="1">
    <name type="scientific">marine metagenome</name>
    <dbReference type="NCBI Taxonomy" id="408172"/>
    <lineage>
        <taxon>unclassified sequences</taxon>
        <taxon>metagenomes</taxon>
        <taxon>ecological metagenomes</taxon>
    </lineage>
</organism>
<sequence>MMKHGHMTYRCRIEETKYSGGTKPLSRMGKTT</sequence>
<name>A0A383E6L8_9ZZZZ</name>